<dbReference type="Gene3D" id="3.40.50.150">
    <property type="entry name" value="Vaccinia Virus protein VP39"/>
    <property type="match status" value="1"/>
</dbReference>
<evidence type="ECO:0000256" key="2">
    <source>
        <dbReference type="ARBA" id="ARBA00022552"/>
    </source>
</evidence>
<comment type="similarity">
    <text evidence="7">Belongs to the class I-like SAM-binding methyltransferase superfamily. rRNA adenine N(6)-methyltransferase family. RsmA subfamily.</text>
</comment>
<proteinExistence type="inferred from homology"/>
<dbReference type="SUPFAM" id="SSF53335">
    <property type="entry name" value="S-adenosyl-L-methionine-dependent methyltransferases"/>
    <property type="match status" value="1"/>
</dbReference>
<evidence type="ECO:0000256" key="7">
    <source>
        <dbReference type="HAMAP-Rule" id="MF_00607"/>
    </source>
</evidence>
<dbReference type="PROSITE" id="PS01131">
    <property type="entry name" value="RRNA_A_DIMETH"/>
    <property type="match status" value="1"/>
</dbReference>
<dbReference type="RefSeq" id="WP_158349371.1">
    <property type="nucleotide sequence ID" value="NZ_CP032996.1"/>
</dbReference>
<evidence type="ECO:0000256" key="3">
    <source>
        <dbReference type="ARBA" id="ARBA00022603"/>
    </source>
</evidence>
<dbReference type="FunFam" id="1.10.8.100:FF:000001">
    <property type="entry name" value="Ribosomal RNA small subunit methyltransferase A"/>
    <property type="match status" value="1"/>
</dbReference>
<reference evidence="10 11" key="1">
    <citation type="submission" date="2018-10" db="EMBL/GenBank/DDBJ databases">
        <title>Comparative functional genomics of the obligate endosymbiont Buchnera aphidicola.</title>
        <authorList>
            <person name="Chong R.A."/>
        </authorList>
    </citation>
    <scope>NUCLEOTIDE SEQUENCE [LARGE SCALE GENOMIC DNA]</scope>
    <source>
        <strain evidence="10 11">Tma</strain>
    </source>
</reference>
<keyword evidence="3 7" id="KW-0489">Methyltransferase</keyword>
<feature type="binding site" evidence="7 8">
    <location>
        <position position="18"/>
    </location>
    <ligand>
        <name>S-adenosyl-L-methionine</name>
        <dbReference type="ChEBI" id="CHEBI:59789"/>
    </ligand>
</feature>
<comment type="catalytic activity">
    <reaction evidence="7">
        <text>adenosine(1518)/adenosine(1519) in 16S rRNA + 4 S-adenosyl-L-methionine = N(6)-dimethyladenosine(1518)/N(6)-dimethyladenosine(1519) in 16S rRNA + 4 S-adenosyl-L-homocysteine + 4 H(+)</text>
        <dbReference type="Rhea" id="RHEA:19609"/>
        <dbReference type="Rhea" id="RHEA-COMP:10232"/>
        <dbReference type="Rhea" id="RHEA-COMP:10233"/>
        <dbReference type="ChEBI" id="CHEBI:15378"/>
        <dbReference type="ChEBI" id="CHEBI:57856"/>
        <dbReference type="ChEBI" id="CHEBI:59789"/>
        <dbReference type="ChEBI" id="CHEBI:74411"/>
        <dbReference type="ChEBI" id="CHEBI:74493"/>
        <dbReference type="EC" id="2.1.1.182"/>
    </reaction>
</comment>
<dbReference type="PANTHER" id="PTHR11727">
    <property type="entry name" value="DIMETHYLADENOSINE TRANSFERASE"/>
    <property type="match status" value="1"/>
</dbReference>
<evidence type="ECO:0000256" key="4">
    <source>
        <dbReference type="ARBA" id="ARBA00022679"/>
    </source>
</evidence>
<dbReference type="OrthoDB" id="9814755at2"/>
<dbReference type="GO" id="GO:0052908">
    <property type="term" value="F:16S rRNA (adenine(1518)-N(6)/adenine(1519)-N(6))-dimethyltransferase activity"/>
    <property type="evidence" value="ECO:0007669"/>
    <property type="project" value="UniProtKB-EC"/>
</dbReference>
<sequence length="267" mass="31459">MHCILSKKYTPKKYLGQNFLHDKNIIDKIINFINPKKKDTLIEIGPGLAALTKPICHFVDKLFVIELDKDIIILLKKFDFYKKLIVFNMNVMHFNFQKLFIQENNILRIFGNIPYNISVQLILYLIQFQKYILDINFMIQKEVADRLIAKPGNKLYGRLSIITQCYYDINIGFNIFSKSFFPIPKVNSSFIKMTPKLKVLYPLNKINFLKKITFLAFKKRRKMLKNSLMGICDENSLLNLNINPNIRAENVSIYEYCKLADFLYSLQ</sequence>
<dbReference type="InterPro" id="IPR020596">
    <property type="entry name" value="rRNA_Ade_Mease_Trfase_CS"/>
</dbReference>
<evidence type="ECO:0000256" key="8">
    <source>
        <dbReference type="PROSITE-ProRule" id="PRU01026"/>
    </source>
</evidence>
<dbReference type="AlphaFoldDB" id="A0A4D6YPF4"/>
<feature type="binding site" evidence="7 8">
    <location>
        <position position="45"/>
    </location>
    <ligand>
        <name>S-adenosyl-L-methionine</name>
        <dbReference type="ChEBI" id="CHEBI:59789"/>
    </ligand>
</feature>
<keyword evidence="1 7" id="KW-0963">Cytoplasm</keyword>
<name>A0A4D6YPF4_9GAMM</name>
<gene>
    <name evidence="7 10" type="primary">rsmA</name>
    <name evidence="7" type="synonym">ksgA</name>
    <name evidence="10" type="ORF">D9V81_00520</name>
</gene>
<keyword evidence="5 7" id="KW-0949">S-adenosyl-L-methionine</keyword>
<evidence type="ECO:0000313" key="11">
    <source>
        <dbReference type="Proteomes" id="UP000298603"/>
    </source>
</evidence>
<dbReference type="InterPro" id="IPR001737">
    <property type="entry name" value="KsgA/Erm"/>
</dbReference>
<keyword evidence="4 7" id="KW-0808">Transferase</keyword>
<feature type="binding site" evidence="7 8">
    <location>
        <position position="66"/>
    </location>
    <ligand>
        <name>S-adenosyl-L-methionine</name>
        <dbReference type="ChEBI" id="CHEBI:59789"/>
    </ligand>
</feature>
<comment type="caution">
    <text evidence="7 8">Lacks conserved residue(s) required for the propagation of feature annotation.</text>
</comment>
<dbReference type="PANTHER" id="PTHR11727:SF7">
    <property type="entry name" value="DIMETHYLADENOSINE TRANSFERASE-RELATED"/>
    <property type="match status" value="1"/>
</dbReference>
<evidence type="ECO:0000256" key="5">
    <source>
        <dbReference type="ARBA" id="ARBA00022691"/>
    </source>
</evidence>
<evidence type="ECO:0000256" key="6">
    <source>
        <dbReference type="ARBA" id="ARBA00022884"/>
    </source>
</evidence>
<accession>A0A4D6YPF4</accession>
<dbReference type="SMART" id="SM00650">
    <property type="entry name" value="rADc"/>
    <property type="match status" value="1"/>
</dbReference>
<feature type="domain" description="Ribosomal RNA adenine methylase transferase N-terminal" evidence="9">
    <location>
        <begin position="25"/>
        <end position="197"/>
    </location>
</feature>
<evidence type="ECO:0000256" key="1">
    <source>
        <dbReference type="ARBA" id="ARBA00022490"/>
    </source>
</evidence>
<dbReference type="InterPro" id="IPR023165">
    <property type="entry name" value="rRNA_Ade_diMease-like_C"/>
</dbReference>
<feature type="binding site" evidence="7 8">
    <location>
        <position position="112"/>
    </location>
    <ligand>
        <name>S-adenosyl-L-methionine</name>
        <dbReference type="ChEBI" id="CHEBI:59789"/>
    </ligand>
</feature>
<dbReference type="Pfam" id="PF00398">
    <property type="entry name" value="RrnaAD"/>
    <property type="match status" value="1"/>
</dbReference>
<dbReference type="HAMAP" id="MF_00607">
    <property type="entry name" value="16SrRNA_methyltr_A"/>
    <property type="match status" value="1"/>
</dbReference>
<keyword evidence="2 7" id="KW-0698">rRNA processing</keyword>
<comment type="function">
    <text evidence="7">Specifically dimethylates two adjacent adenosines (A1518 and A1519) in the loop of a conserved hairpin near the 3'-end of 16S rRNA in the 30S particle. May play a critical role in biogenesis of 30S subunits.</text>
</comment>
<dbReference type="NCBIfam" id="TIGR00755">
    <property type="entry name" value="ksgA"/>
    <property type="match status" value="1"/>
</dbReference>
<evidence type="ECO:0000313" key="10">
    <source>
        <dbReference type="EMBL" id="QCI27105.1"/>
    </source>
</evidence>
<dbReference type="EMBL" id="CP032996">
    <property type="protein sequence ID" value="QCI27105.1"/>
    <property type="molecule type" value="Genomic_DNA"/>
</dbReference>
<protein>
    <recommendedName>
        <fullName evidence="7">Ribosomal RNA small subunit methyltransferase A</fullName>
        <ecNumber evidence="7">2.1.1.182</ecNumber>
    </recommendedName>
    <alternativeName>
        <fullName evidence="7">16S rRNA (adenine(1518)-N(6)/adenine(1519)-N(6))-dimethyltransferase</fullName>
    </alternativeName>
    <alternativeName>
        <fullName evidence="7">16S rRNA dimethyladenosine transferase</fullName>
    </alternativeName>
    <alternativeName>
        <fullName evidence="7">16S rRNA dimethylase</fullName>
    </alternativeName>
    <alternativeName>
        <fullName evidence="7">S-adenosylmethionine-6-N', N'-adenosyl(rRNA) dimethyltransferase</fullName>
    </alternativeName>
</protein>
<dbReference type="GO" id="GO:0003723">
    <property type="term" value="F:RNA binding"/>
    <property type="evidence" value="ECO:0007669"/>
    <property type="project" value="UniProtKB-UniRule"/>
</dbReference>
<feature type="binding site" evidence="7 8">
    <location>
        <position position="20"/>
    </location>
    <ligand>
        <name>S-adenosyl-L-methionine</name>
        <dbReference type="ChEBI" id="CHEBI:59789"/>
    </ligand>
</feature>
<dbReference type="InterPro" id="IPR029063">
    <property type="entry name" value="SAM-dependent_MTases_sf"/>
</dbReference>
<dbReference type="Gene3D" id="1.10.8.100">
    <property type="entry name" value="Ribosomal RNA adenine dimethylase-like, domain 2"/>
    <property type="match status" value="1"/>
</dbReference>
<organism evidence="10 11">
    <name type="scientific">Buchnera aphidicola</name>
    <name type="common">Therioaphis trifolii</name>
    <dbReference type="NCBI Taxonomy" id="1241884"/>
    <lineage>
        <taxon>Bacteria</taxon>
        <taxon>Pseudomonadati</taxon>
        <taxon>Pseudomonadota</taxon>
        <taxon>Gammaproteobacteria</taxon>
        <taxon>Enterobacterales</taxon>
        <taxon>Erwiniaceae</taxon>
        <taxon>Buchnera</taxon>
    </lineage>
</organism>
<keyword evidence="6 7" id="KW-0694">RNA-binding</keyword>
<keyword evidence="11" id="KW-1185">Reference proteome</keyword>
<dbReference type="EC" id="2.1.1.182" evidence="7"/>
<dbReference type="InterPro" id="IPR011530">
    <property type="entry name" value="rRNA_adenine_dimethylase"/>
</dbReference>
<comment type="subcellular location">
    <subcellularLocation>
        <location evidence="7">Cytoplasm</location>
    </subcellularLocation>
</comment>
<evidence type="ECO:0000259" key="9">
    <source>
        <dbReference type="SMART" id="SM00650"/>
    </source>
</evidence>
<dbReference type="PROSITE" id="PS51689">
    <property type="entry name" value="SAM_RNA_A_N6_MT"/>
    <property type="match status" value="1"/>
</dbReference>
<dbReference type="Proteomes" id="UP000298603">
    <property type="component" value="Chromosome"/>
</dbReference>
<dbReference type="GO" id="GO:0005829">
    <property type="term" value="C:cytosol"/>
    <property type="evidence" value="ECO:0007669"/>
    <property type="project" value="TreeGrafter"/>
</dbReference>
<dbReference type="InterPro" id="IPR020598">
    <property type="entry name" value="rRNA_Ade_methylase_Trfase_N"/>
</dbReference>